<dbReference type="AlphaFoldDB" id="A0A0Q3PRE6"/>
<sequence>MDVLPDDMVASVLGRLDPSSLAGCRCVCKAWRATVDAHRLLRKDLLPLSLAGILVLYPTDIGFDVAPTFFSRPASIDGNRSYLDTFRADDTDWSGLTCHCCGLLLVRDGVVNPATNQWARLPPYPHEPTPGNKSFFQCPFLAFDPTITPVSSSPQHFEVFFMHCLRHGRYSNRTEVDLENPGSEWPPSPFVMSAFSSKTWRWEERSFAREGRALRSIARVMPFLQRMNTCHVSVYWRERLYVYHIYFITRLDLEDNKYRVIELPPINKACGNIYPYFGKSEKGVYYGFVYGLCKLQVWLLDESTHQTTGHWILKHDIDLEPLLENFPWKHGDGPWSEKATLEKEEKPEWDSDNDDGITTTATVTRVSGQRIFSISVLGFHPYKEIIFLHTLSERVMAYHLNSSKAEYLGCLPLDDFGYEMREGLSFIYTPYWMEISCLSLKADVDLQALGRL</sequence>
<dbReference type="InterPro" id="IPR001810">
    <property type="entry name" value="F-box_dom"/>
</dbReference>
<reference evidence="4" key="3">
    <citation type="submission" date="2018-08" db="UniProtKB">
        <authorList>
            <consortium name="EnsemblPlants"/>
        </authorList>
    </citation>
    <scope>IDENTIFICATION</scope>
    <source>
        <strain evidence="4">cv. Bd21</strain>
    </source>
</reference>
<accession>A0A0Q3PRE6</accession>
<evidence type="ECO:0000313" key="5">
    <source>
        <dbReference type="Proteomes" id="UP000008810"/>
    </source>
</evidence>
<organism evidence="3">
    <name type="scientific">Brachypodium distachyon</name>
    <name type="common">Purple false brome</name>
    <name type="synonym">Trachynia distachya</name>
    <dbReference type="NCBI Taxonomy" id="15368"/>
    <lineage>
        <taxon>Eukaryota</taxon>
        <taxon>Viridiplantae</taxon>
        <taxon>Streptophyta</taxon>
        <taxon>Embryophyta</taxon>
        <taxon>Tracheophyta</taxon>
        <taxon>Spermatophyta</taxon>
        <taxon>Magnoliopsida</taxon>
        <taxon>Liliopsida</taxon>
        <taxon>Poales</taxon>
        <taxon>Poaceae</taxon>
        <taxon>BOP clade</taxon>
        <taxon>Pooideae</taxon>
        <taxon>Stipodae</taxon>
        <taxon>Brachypodieae</taxon>
        <taxon>Brachypodium</taxon>
    </lineage>
</organism>
<dbReference type="Proteomes" id="UP000008810">
    <property type="component" value="Chromosome 4"/>
</dbReference>
<dbReference type="PANTHER" id="PTHR34591:SF32">
    <property type="entry name" value="OS03G0653100 PROTEIN"/>
    <property type="match status" value="1"/>
</dbReference>
<dbReference type="InterPro" id="IPR036047">
    <property type="entry name" value="F-box-like_dom_sf"/>
</dbReference>
<protein>
    <recommendedName>
        <fullName evidence="2">F-box domain-containing protein</fullName>
    </recommendedName>
</protein>
<dbReference type="Gene3D" id="1.20.1280.50">
    <property type="match status" value="1"/>
</dbReference>
<evidence type="ECO:0000256" key="1">
    <source>
        <dbReference type="SAM" id="MobiDB-lite"/>
    </source>
</evidence>
<gene>
    <name evidence="3" type="ORF">BRADI_4g41634v3</name>
</gene>
<name>A0A0Q3PRE6_BRADI</name>
<dbReference type="SUPFAM" id="SSF81383">
    <property type="entry name" value="F-box domain"/>
    <property type="match status" value="1"/>
</dbReference>
<reference evidence="3" key="2">
    <citation type="submission" date="2017-06" db="EMBL/GenBank/DDBJ databases">
        <title>WGS assembly of Brachypodium distachyon.</title>
        <authorList>
            <consortium name="The International Brachypodium Initiative"/>
            <person name="Lucas S."/>
            <person name="Harmon-Smith M."/>
            <person name="Lail K."/>
            <person name="Tice H."/>
            <person name="Grimwood J."/>
            <person name="Bruce D."/>
            <person name="Barry K."/>
            <person name="Shu S."/>
            <person name="Lindquist E."/>
            <person name="Wang M."/>
            <person name="Pitluck S."/>
            <person name="Vogel J.P."/>
            <person name="Garvin D.F."/>
            <person name="Mockler T.C."/>
            <person name="Schmutz J."/>
            <person name="Rokhsar D."/>
            <person name="Bevan M.W."/>
        </authorList>
    </citation>
    <scope>NUCLEOTIDE SEQUENCE</scope>
    <source>
        <strain evidence="3">Bd21</strain>
    </source>
</reference>
<dbReference type="EnsemblPlants" id="KQJ92089">
    <property type="protein sequence ID" value="KQJ92089"/>
    <property type="gene ID" value="BRADI_4g41634v3"/>
</dbReference>
<evidence type="ECO:0000259" key="2">
    <source>
        <dbReference type="PROSITE" id="PS50181"/>
    </source>
</evidence>
<evidence type="ECO:0000313" key="4">
    <source>
        <dbReference type="EnsemblPlants" id="KQJ92089"/>
    </source>
</evidence>
<dbReference type="OrthoDB" id="687490at2759"/>
<dbReference type="Pfam" id="PF00646">
    <property type="entry name" value="F-box"/>
    <property type="match status" value="1"/>
</dbReference>
<feature type="region of interest" description="Disordered" evidence="1">
    <location>
        <begin position="334"/>
        <end position="355"/>
    </location>
</feature>
<dbReference type="PANTHER" id="PTHR34591">
    <property type="entry name" value="OS03G0653100 PROTEIN-RELATED"/>
    <property type="match status" value="1"/>
</dbReference>
<dbReference type="InParanoid" id="A0A0Q3PRE6"/>
<feature type="domain" description="F-box" evidence="2">
    <location>
        <begin position="1"/>
        <end position="44"/>
    </location>
</feature>
<dbReference type="Gramene" id="KQJ92089">
    <property type="protein sequence ID" value="KQJ92089"/>
    <property type="gene ID" value="BRADI_4g41634v3"/>
</dbReference>
<feature type="compositionally biased region" description="Basic and acidic residues" evidence="1">
    <location>
        <begin position="339"/>
        <end position="349"/>
    </location>
</feature>
<evidence type="ECO:0000313" key="3">
    <source>
        <dbReference type="EMBL" id="KQJ92089.1"/>
    </source>
</evidence>
<dbReference type="PROSITE" id="PS50181">
    <property type="entry name" value="FBOX"/>
    <property type="match status" value="1"/>
</dbReference>
<keyword evidence="5" id="KW-1185">Reference proteome</keyword>
<dbReference type="SMART" id="SM00256">
    <property type="entry name" value="FBOX"/>
    <property type="match status" value="1"/>
</dbReference>
<reference evidence="3 4" key="1">
    <citation type="journal article" date="2010" name="Nature">
        <title>Genome sequencing and analysis of the model grass Brachypodium distachyon.</title>
        <authorList>
            <consortium name="International Brachypodium Initiative"/>
        </authorList>
    </citation>
    <scope>NUCLEOTIDE SEQUENCE [LARGE SCALE GENOMIC DNA]</scope>
    <source>
        <strain evidence="3 4">Bd21</strain>
    </source>
</reference>
<proteinExistence type="predicted"/>
<dbReference type="EMBL" id="CM000883">
    <property type="protein sequence ID" value="KQJ92089.1"/>
    <property type="molecule type" value="Genomic_DNA"/>
</dbReference>